<dbReference type="SUPFAM" id="SSF63817">
    <property type="entry name" value="Sortase"/>
    <property type="match status" value="1"/>
</dbReference>
<comment type="caution">
    <text evidence="4">The sequence shown here is derived from an EMBL/GenBank/DDBJ whole genome shotgun (WGS) entry which is preliminary data.</text>
</comment>
<feature type="active site" description="Proton donor/acceptor" evidence="2">
    <location>
        <position position="131"/>
    </location>
</feature>
<dbReference type="InterPro" id="IPR009835">
    <property type="entry name" value="SrtB"/>
</dbReference>
<evidence type="ECO:0000313" key="6">
    <source>
        <dbReference type="Proteomes" id="UP000253970"/>
    </source>
</evidence>
<dbReference type="InterPro" id="IPR005754">
    <property type="entry name" value="Sortase"/>
</dbReference>
<gene>
    <name evidence="4" type="ORF">C1872_00645</name>
    <name evidence="3" type="ORF">C1875_02295</name>
</gene>
<proteinExistence type="predicted"/>
<evidence type="ECO:0000313" key="4">
    <source>
        <dbReference type="EMBL" id="RDB81948.1"/>
    </source>
</evidence>
<sequence>MALVVLLAVLLAGAAAGFGYLAWQRQQAADAVRAVEREPLPAVERAYDAPADEPAENPIDFEALRRESPDVYAWLYVPNTNVNLPVLQRPGDDFFYLDHDRYGEPAVEGAVFSQMANATDFSDPVTVLYGHNIVNDAMFATLHAYEDPAFFADNPELYVYLPDRILAYEVVAAYEYDDRHILNSFDFSDPAVRTGYFASVLAPDDPKANVRDGAQLDADDRIVQLSTCRSALTSDPVRYIVTAVLVGEKPAA</sequence>
<organism evidence="4 5">
    <name type="scientific">Eggerthella lenta</name>
    <name type="common">Eubacterium lentum</name>
    <dbReference type="NCBI Taxonomy" id="84112"/>
    <lineage>
        <taxon>Bacteria</taxon>
        <taxon>Bacillati</taxon>
        <taxon>Actinomycetota</taxon>
        <taxon>Coriobacteriia</taxon>
        <taxon>Eggerthellales</taxon>
        <taxon>Eggerthellaceae</taxon>
        <taxon>Eggerthella</taxon>
    </lineage>
</organism>
<dbReference type="Pfam" id="PF04203">
    <property type="entry name" value="Sortase"/>
    <property type="match status" value="1"/>
</dbReference>
<evidence type="ECO:0000256" key="1">
    <source>
        <dbReference type="ARBA" id="ARBA00022801"/>
    </source>
</evidence>
<dbReference type="AlphaFoldDB" id="A0A369MZI5"/>
<dbReference type="CDD" id="cd05826">
    <property type="entry name" value="Sortase_B"/>
    <property type="match status" value="1"/>
</dbReference>
<dbReference type="GO" id="GO:0016787">
    <property type="term" value="F:hydrolase activity"/>
    <property type="evidence" value="ECO:0007669"/>
    <property type="project" value="UniProtKB-KW"/>
</dbReference>
<feature type="active site" description="Acyl-thioester intermediate" evidence="2">
    <location>
        <position position="228"/>
    </location>
</feature>
<keyword evidence="1" id="KW-0378">Hydrolase</keyword>
<protein>
    <submittedName>
        <fullName evidence="4">Class B sortase</fullName>
    </submittedName>
</protein>
<dbReference type="EMBL" id="PPTU01000002">
    <property type="protein sequence ID" value="RDB72854.1"/>
    <property type="molecule type" value="Genomic_DNA"/>
</dbReference>
<accession>A0A369MZI5</accession>
<evidence type="ECO:0000313" key="5">
    <source>
        <dbReference type="Proteomes" id="UP000253752"/>
    </source>
</evidence>
<evidence type="ECO:0000256" key="2">
    <source>
        <dbReference type="PIRSR" id="PIRSR605754-1"/>
    </source>
</evidence>
<dbReference type="Proteomes" id="UP000253970">
    <property type="component" value="Unassembled WGS sequence"/>
</dbReference>
<name>A0A369MZI5_EGGLN</name>
<dbReference type="RefSeq" id="WP_009307091.1">
    <property type="nucleotide sequence ID" value="NZ_JAHOLX010000005.1"/>
</dbReference>
<dbReference type="EMBL" id="PPTX01000001">
    <property type="protein sequence ID" value="RDB81948.1"/>
    <property type="molecule type" value="Genomic_DNA"/>
</dbReference>
<dbReference type="Gene3D" id="2.40.260.10">
    <property type="entry name" value="Sortase"/>
    <property type="match status" value="1"/>
</dbReference>
<evidence type="ECO:0000313" key="3">
    <source>
        <dbReference type="EMBL" id="RDB72854.1"/>
    </source>
</evidence>
<dbReference type="Proteomes" id="UP000253752">
    <property type="component" value="Unassembled WGS sequence"/>
</dbReference>
<dbReference type="InterPro" id="IPR023365">
    <property type="entry name" value="Sortase_dom-sf"/>
</dbReference>
<reference evidence="5 6" key="1">
    <citation type="journal article" date="2018" name="Elife">
        <title>Discovery and characterization of a prevalent human gut bacterial enzyme sufficient for the inactivation of a family of plant toxins.</title>
        <authorList>
            <person name="Koppel N."/>
            <person name="Bisanz J.E."/>
            <person name="Pandelia M.E."/>
            <person name="Turnbaugh P.J."/>
            <person name="Balskus E.P."/>
        </authorList>
    </citation>
    <scope>NUCLEOTIDE SEQUENCE [LARGE SCALE GENOMIC DNA]</scope>
    <source>
        <strain evidence="4 5">MR1 #12</strain>
        <strain evidence="3 6">W1 BHI 6</strain>
    </source>
</reference>